<keyword evidence="2 4" id="KW-0863">Zinc-finger</keyword>
<keyword evidence="7" id="KW-1185">Reference proteome</keyword>
<accession>A0AAV0EYY0</accession>
<evidence type="ECO:0000313" key="6">
    <source>
        <dbReference type="EMBL" id="CAH9128403.1"/>
    </source>
</evidence>
<dbReference type="SMART" id="SM00575">
    <property type="entry name" value="ZnF_PMZ"/>
    <property type="match status" value="1"/>
</dbReference>
<dbReference type="InterPro" id="IPR007527">
    <property type="entry name" value="Znf_SWIM"/>
</dbReference>
<dbReference type="PANTHER" id="PTHR31973:SF113">
    <property type="entry name" value="PROTEIN FAR1-RELATED SEQUENCE 5-LIKE"/>
    <property type="match status" value="1"/>
</dbReference>
<organism evidence="6 7">
    <name type="scientific">Cuscuta epithymum</name>
    <dbReference type="NCBI Taxonomy" id="186058"/>
    <lineage>
        <taxon>Eukaryota</taxon>
        <taxon>Viridiplantae</taxon>
        <taxon>Streptophyta</taxon>
        <taxon>Embryophyta</taxon>
        <taxon>Tracheophyta</taxon>
        <taxon>Spermatophyta</taxon>
        <taxon>Magnoliopsida</taxon>
        <taxon>eudicotyledons</taxon>
        <taxon>Gunneridae</taxon>
        <taxon>Pentapetalae</taxon>
        <taxon>asterids</taxon>
        <taxon>lamiids</taxon>
        <taxon>Solanales</taxon>
        <taxon>Convolvulaceae</taxon>
        <taxon>Cuscuteae</taxon>
        <taxon>Cuscuta</taxon>
        <taxon>Cuscuta subgen. Cuscuta</taxon>
    </lineage>
</organism>
<evidence type="ECO:0000259" key="5">
    <source>
        <dbReference type="PROSITE" id="PS50966"/>
    </source>
</evidence>
<dbReference type="Pfam" id="PF04434">
    <property type="entry name" value="SWIM"/>
    <property type="match status" value="1"/>
</dbReference>
<proteinExistence type="predicted"/>
<evidence type="ECO:0000256" key="3">
    <source>
        <dbReference type="ARBA" id="ARBA00022833"/>
    </source>
</evidence>
<comment type="caution">
    <text evidence="6">The sequence shown here is derived from an EMBL/GenBank/DDBJ whole genome shotgun (WGS) entry which is preliminary data.</text>
</comment>
<name>A0AAV0EYY0_9ASTE</name>
<feature type="non-terminal residue" evidence="6">
    <location>
        <position position="807"/>
    </location>
</feature>
<dbReference type="AlphaFoldDB" id="A0AAV0EYY0"/>
<sequence>MNTCSVYCHEERPLIRPPRNQYFTGNMDSEILIMLKLNGTWNSALTFTHTDTCFVHVHYLATYSSFIQMFTPVILQYKPDHHFKLSYLVESCPPPVIVNDELTFRFYLQLKCVQPASHKYPLCVEFFPRPAFTIQPIQLPKPSEQSHFSANTPSIQNLSHGMQFYKDSEFDLGDAQHTVSGTSNPISCTSDIDMIETMNNASTSDLEDSDSLSDSPLPLSPQPQYNFHNVEIITHHHPTCIVLHAIYLNKRELKYHLQMYAITNGFQYRTLTSRKICLHVICVAKNCKWSVRAVKLDGVEMFQIRRFDPVHVCSIDFRQGKHRQATSSVIAKLVAHKFLDASTVPYKPKQIRADMSMEYGISMSYKKSWKARKQAMEMQFGSDADSYQMLPSIGYMLDKTNPESKITLTIGDGDVFEYFFISLSPWINAWRHCRPVLIVDGSFLKAYYKGTLLTACAQDANNQIVPIAFAICDSESKASWHWFLSKVSACIQYRDDMYIISDRHKGILSAARKVFPHASHGFCVEHLRRNMISKFRGSSKDLGWKFRAAYMASTVKEYEQYLSLLDAEDVRMRAWLEKIGGQKWAKCLAGPSRFNVMTSNCAESLNSVNVCAREYCVSKLIDFLRERMQEWFTERREKAESTHTILSEKNEKVLVALQLESRCMKVKPSCAYEFEVIDRKCRCFVVNLNSKSCSCGQFQLDHFVCVHAVAAIGSRPGLSCYNYISPYYTRDMLLATWSGIMHPIGDSEDWVIPSHISSVRCKPPSCLKRPPGRPKKSRIPSIGEYRGSKHRKCSRCNVVGHNKKTCS</sequence>
<dbReference type="InterPro" id="IPR006564">
    <property type="entry name" value="Znf_PMZ"/>
</dbReference>
<dbReference type="PANTHER" id="PTHR31973">
    <property type="entry name" value="POLYPROTEIN, PUTATIVE-RELATED"/>
    <property type="match status" value="1"/>
</dbReference>
<dbReference type="Proteomes" id="UP001152523">
    <property type="component" value="Unassembled WGS sequence"/>
</dbReference>
<evidence type="ECO:0000256" key="4">
    <source>
        <dbReference type="PROSITE-ProRule" id="PRU00325"/>
    </source>
</evidence>
<dbReference type="Pfam" id="PF03108">
    <property type="entry name" value="DBD_Tnp_Mut"/>
    <property type="match status" value="1"/>
</dbReference>
<gene>
    <name evidence="6" type="ORF">CEPIT_LOCUS29060</name>
</gene>
<feature type="domain" description="SWIM-type" evidence="5">
    <location>
        <begin position="684"/>
        <end position="716"/>
    </location>
</feature>
<evidence type="ECO:0000256" key="1">
    <source>
        <dbReference type="ARBA" id="ARBA00022723"/>
    </source>
</evidence>
<evidence type="ECO:0000313" key="7">
    <source>
        <dbReference type="Proteomes" id="UP001152523"/>
    </source>
</evidence>
<dbReference type="GO" id="GO:0008270">
    <property type="term" value="F:zinc ion binding"/>
    <property type="evidence" value="ECO:0007669"/>
    <property type="project" value="UniProtKB-KW"/>
</dbReference>
<keyword evidence="1" id="KW-0479">Metal-binding</keyword>
<keyword evidence="3" id="KW-0862">Zinc</keyword>
<dbReference type="InterPro" id="IPR018289">
    <property type="entry name" value="MULE_transposase_dom"/>
</dbReference>
<reference evidence="6" key="1">
    <citation type="submission" date="2022-07" db="EMBL/GenBank/DDBJ databases">
        <authorList>
            <person name="Macas J."/>
            <person name="Novak P."/>
            <person name="Neumann P."/>
        </authorList>
    </citation>
    <scope>NUCLEOTIDE SEQUENCE</scope>
</reference>
<dbReference type="EMBL" id="CAMAPF010000949">
    <property type="protein sequence ID" value="CAH9128403.1"/>
    <property type="molecule type" value="Genomic_DNA"/>
</dbReference>
<dbReference type="InterPro" id="IPR004332">
    <property type="entry name" value="Transposase_MuDR"/>
</dbReference>
<dbReference type="Pfam" id="PF10551">
    <property type="entry name" value="MULE"/>
    <property type="match status" value="1"/>
</dbReference>
<dbReference type="PROSITE" id="PS50966">
    <property type="entry name" value="ZF_SWIM"/>
    <property type="match status" value="1"/>
</dbReference>
<evidence type="ECO:0000256" key="2">
    <source>
        <dbReference type="ARBA" id="ARBA00022771"/>
    </source>
</evidence>
<protein>
    <recommendedName>
        <fullName evidence="5">SWIM-type domain-containing protein</fullName>
    </recommendedName>
</protein>